<proteinExistence type="predicted"/>
<dbReference type="InterPro" id="IPR032066">
    <property type="entry name" value="GP3_package"/>
</dbReference>
<dbReference type="Gene3D" id="1.10.132.80">
    <property type="match status" value="1"/>
</dbReference>
<evidence type="ECO:0000313" key="1">
    <source>
        <dbReference type="EMBL" id="DAE22759.1"/>
    </source>
</evidence>
<dbReference type="EMBL" id="BK015739">
    <property type="protein sequence ID" value="DAE22759.1"/>
    <property type="molecule type" value="Genomic_DNA"/>
</dbReference>
<accession>A0A8S5QTY7</accession>
<name>A0A8S5QTY7_9CAUD</name>
<dbReference type="Pfam" id="PF16677">
    <property type="entry name" value="GP3_package"/>
    <property type="match status" value="1"/>
</dbReference>
<sequence length="125" mass="14123">MQEKIDAYFEACKGTPFLDDNGEPMRNKNGYIIYDDKKPPTVTGLALALGFASRQALLNYQNKPEFNDTITRAKARCEQYAEERLYDKDGSGGAQFSLRANFGWDDKPKQESAGTVNIIYDVPRE</sequence>
<protein>
    <submittedName>
        <fullName evidence="1">DNA packaging protein gp3</fullName>
    </submittedName>
</protein>
<organism evidence="1">
    <name type="scientific">Siphoviridae sp. ct2hZ16</name>
    <dbReference type="NCBI Taxonomy" id="2826276"/>
    <lineage>
        <taxon>Viruses</taxon>
        <taxon>Duplodnaviria</taxon>
        <taxon>Heunggongvirae</taxon>
        <taxon>Uroviricota</taxon>
        <taxon>Caudoviricetes</taxon>
    </lineage>
</organism>
<reference evidence="1" key="1">
    <citation type="journal article" date="2021" name="Proc. Natl. Acad. Sci. U.S.A.">
        <title>A Catalog of Tens of Thousands of Viruses from Human Metagenomes Reveals Hidden Associations with Chronic Diseases.</title>
        <authorList>
            <person name="Tisza M.J."/>
            <person name="Buck C.B."/>
        </authorList>
    </citation>
    <scope>NUCLEOTIDE SEQUENCE</scope>
    <source>
        <strain evidence="1">Ct2hZ16</strain>
    </source>
</reference>